<comment type="cofactor">
    <cofactor evidence="23">
        <name>Mg(2+)</name>
        <dbReference type="ChEBI" id="CHEBI:18420"/>
    </cofactor>
    <cofactor evidence="23">
        <name>Mn(2+)</name>
        <dbReference type="ChEBI" id="CHEBI:29035"/>
    </cofactor>
    <text evidence="23">Binds 2 magnesium or manganese ions per subunit.</text>
</comment>
<feature type="binding site" evidence="23">
    <location>
        <position position="310"/>
    </location>
    <ligand>
        <name>Mg(2+)</name>
        <dbReference type="ChEBI" id="CHEBI:18420"/>
        <label>2</label>
    </ligand>
</feature>
<evidence type="ECO:0000256" key="22">
    <source>
        <dbReference type="HAMAP-Rule" id="MF_00047"/>
    </source>
</evidence>
<evidence type="ECO:0000256" key="14">
    <source>
        <dbReference type="ARBA" id="ARBA00022984"/>
    </source>
</evidence>
<evidence type="ECO:0000256" key="24">
    <source>
        <dbReference type="PROSITE-ProRule" id="PRU00409"/>
    </source>
</evidence>
<dbReference type="GO" id="GO:0005524">
    <property type="term" value="F:ATP binding"/>
    <property type="evidence" value="ECO:0007669"/>
    <property type="project" value="UniProtKB-UniRule"/>
</dbReference>
<evidence type="ECO:0000256" key="21">
    <source>
        <dbReference type="ARBA" id="ARBA00077154"/>
    </source>
</evidence>
<evidence type="ECO:0000256" key="23">
    <source>
        <dbReference type="PIRSR" id="PIRSR039102-3"/>
    </source>
</evidence>
<evidence type="ECO:0000256" key="8">
    <source>
        <dbReference type="ARBA" id="ARBA00022598"/>
    </source>
</evidence>
<keyword evidence="12 23" id="KW-0460">Magnesium</keyword>
<evidence type="ECO:0000256" key="9">
    <source>
        <dbReference type="ARBA" id="ARBA00022723"/>
    </source>
</evidence>
<evidence type="ECO:0000256" key="1">
    <source>
        <dbReference type="ARBA" id="ARBA00001936"/>
    </source>
</evidence>
<evidence type="ECO:0000256" key="10">
    <source>
        <dbReference type="ARBA" id="ARBA00022741"/>
    </source>
</evidence>
<gene>
    <name evidence="22" type="primary">ddl</name>
    <name evidence="26" type="ORF">FC07_GL002148</name>
</gene>
<evidence type="ECO:0000256" key="7">
    <source>
        <dbReference type="ARBA" id="ARBA00022490"/>
    </source>
</evidence>
<dbReference type="Pfam" id="PF01820">
    <property type="entry name" value="Dala_Dala_lig_N"/>
    <property type="match status" value="1"/>
</dbReference>
<evidence type="ECO:0000256" key="20">
    <source>
        <dbReference type="ARBA" id="ARBA00076288"/>
    </source>
</evidence>
<comment type="pathway">
    <text evidence="18">Glycan biosynthesis.</text>
</comment>
<feature type="binding site" evidence="23">
    <location>
        <position position="308"/>
    </location>
    <ligand>
        <name>Mg(2+)</name>
        <dbReference type="ChEBI" id="CHEBI:18420"/>
        <label>1</label>
    </ligand>
</feature>
<dbReference type="HAMAP" id="MF_00047">
    <property type="entry name" value="Dala_Dala_lig"/>
    <property type="match status" value="1"/>
</dbReference>
<evidence type="ECO:0000256" key="11">
    <source>
        <dbReference type="ARBA" id="ARBA00022840"/>
    </source>
</evidence>
<dbReference type="FunFam" id="3.30.1490.20:FF:000007">
    <property type="entry name" value="D-alanine--D-alanine ligase"/>
    <property type="match status" value="1"/>
</dbReference>
<dbReference type="Pfam" id="PF07478">
    <property type="entry name" value="Dala_Dala_lig_C"/>
    <property type="match status" value="1"/>
</dbReference>
<keyword evidence="10 24" id="KW-0547">Nucleotide-binding</keyword>
<comment type="similarity">
    <text evidence="5 22">Belongs to the D-alanine--D-alanine ligase family.</text>
</comment>
<keyword evidence="16 22" id="KW-0961">Cell wall biogenesis/degradation</keyword>
<feature type="domain" description="ATP-grasp" evidence="25">
    <location>
        <begin position="136"/>
        <end position="341"/>
    </location>
</feature>
<evidence type="ECO:0000256" key="13">
    <source>
        <dbReference type="ARBA" id="ARBA00022960"/>
    </source>
</evidence>
<dbReference type="InterPro" id="IPR013815">
    <property type="entry name" value="ATP_grasp_subdomain_1"/>
</dbReference>
<dbReference type="Gene3D" id="3.30.1490.20">
    <property type="entry name" value="ATP-grasp fold, A domain"/>
    <property type="match status" value="1"/>
</dbReference>
<evidence type="ECO:0000256" key="16">
    <source>
        <dbReference type="ARBA" id="ARBA00023316"/>
    </source>
</evidence>
<dbReference type="PANTHER" id="PTHR23132:SF25">
    <property type="entry name" value="D-ALANINE--D-ALANINE LIGASE A"/>
    <property type="match status" value="1"/>
</dbReference>
<keyword evidence="7 22" id="KW-0963">Cytoplasm</keyword>
<dbReference type="InterPro" id="IPR011095">
    <property type="entry name" value="Dala_Dala_lig_C"/>
</dbReference>
<keyword evidence="9 23" id="KW-0479">Metal-binding</keyword>
<dbReference type="InterPro" id="IPR016185">
    <property type="entry name" value="PreATP-grasp_dom_sf"/>
</dbReference>
<keyword evidence="15 23" id="KW-0464">Manganese</keyword>
<evidence type="ECO:0000259" key="25">
    <source>
        <dbReference type="PROSITE" id="PS50975"/>
    </source>
</evidence>
<dbReference type="OrthoDB" id="9813261at2"/>
<accession>A0A0R1H013</accession>
<dbReference type="GO" id="GO:0008360">
    <property type="term" value="P:regulation of cell shape"/>
    <property type="evidence" value="ECO:0007669"/>
    <property type="project" value="UniProtKB-KW"/>
</dbReference>
<dbReference type="NCBIfam" id="TIGR01205">
    <property type="entry name" value="D_ala_D_alaTIGR"/>
    <property type="match status" value="1"/>
</dbReference>
<dbReference type="EC" id="6.3.2.4" evidence="6 22"/>
<sequence>MQIYLVYGGKSAEHQLSVAAAFAVLNVIDFQQYQVRLIYVTKTGTWLQGPLLDQTVKTSQDLMLQPVAAPTRTGGLIGQAMIPGNFRAQDAIIFPLIQGRSGEDGKLQGLLEILGLPYVGAGVLASAIGMDKIASKLIFQQLGLPQVPFLPILKNQWQLDAMKVLQQCEGALLYPMYVKPANSGSSVGISQVRDRNSLQTAVELAFQYDQRILVEQGIEARELEVGVMGNQQLEVSGAGEILKDSLFFDTQSKLTPAQPELAIPADIPVEVEQKMQAYAKRAFALIGGSGIARCDFFLTANNTIFLNEINTILNLDPRAMFARLWRLKGYTQERLIQHLLHLALERYEQQAPTTNQ</sequence>
<dbReference type="PATRIC" id="fig|1423726.3.peg.2229"/>
<evidence type="ECO:0000256" key="6">
    <source>
        <dbReference type="ARBA" id="ARBA00012216"/>
    </source>
</evidence>
<dbReference type="Gene3D" id="3.40.50.20">
    <property type="match status" value="1"/>
</dbReference>
<proteinExistence type="inferred from homology"/>
<feature type="binding site" evidence="23">
    <location>
        <position position="295"/>
    </location>
    <ligand>
        <name>Mg(2+)</name>
        <dbReference type="ChEBI" id="CHEBI:18420"/>
        <label>1</label>
    </ligand>
</feature>
<evidence type="ECO:0000313" key="27">
    <source>
        <dbReference type="Proteomes" id="UP000051461"/>
    </source>
</evidence>
<protein>
    <recommendedName>
        <fullName evidence="19 22">D-alanine--D-alanine ligase</fullName>
        <ecNumber evidence="6 22">6.3.2.4</ecNumber>
    </recommendedName>
    <alternativeName>
        <fullName evidence="21 22">D-Ala-D-Ala ligase</fullName>
    </alternativeName>
    <alternativeName>
        <fullName evidence="20 22">D-alanylalanine synthetase</fullName>
    </alternativeName>
</protein>
<comment type="caution">
    <text evidence="26">The sequence shown here is derived from an EMBL/GenBank/DDBJ whole genome shotgun (WGS) entry which is preliminary data.</text>
</comment>
<dbReference type="AlphaFoldDB" id="A0A0R1H013"/>
<dbReference type="GO" id="GO:0046872">
    <property type="term" value="F:metal ion binding"/>
    <property type="evidence" value="ECO:0007669"/>
    <property type="project" value="UniProtKB-KW"/>
</dbReference>
<evidence type="ECO:0000256" key="5">
    <source>
        <dbReference type="ARBA" id="ARBA00010871"/>
    </source>
</evidence>
<evidence type="ECO:0000256" key="2">
    <source>
        <dbReference type="ARBA" id="ARBA00003921"/>
    </source>
</evidence>
<evidence type="ECO:0000256" key="18">
    <source>
        <dbReference type="ARBA" id="ARBA00060592"/>
    </source>
</evidence>
<comment type="pathway">
    <text evidence="4 22">Cell wall biogenesis; peptidoglycan biosynthesis.</text>
</comment>
<evidence type="ECO:0000256" key="15">
    <source>
        <dbReference type="ARBA" id="ARBA00023211"/>
    </source>
</evidence>
<evidence type="ECO:0000256" key="4">
    <source>
        <dbReference type="ARBA" id="ARBA00004752"/>
    </source>
</evidence>
<keyword evidence="27" id="KW-1185">Reference proteome</keyword>
<dbReference type="InterPro" id="IPR011761">
    <property type="entry name" value="ATP-grasp"/>
</dbReference>
<comment type="subcellular location">
    <subcellularLocation>
        <location evidence="3 22">Cytoplasm</location>
    </subcellularLocation>
</comment>
<comment type="function">
    <text evidence="2 22">Cell wall formation.</text>
</comment>
<dbReference type="PANTHER" id="PTHR23132">
    <property type="entry name" value="D-ALANINE--D-ALANINE LIGASE"/>
    <property type="match status" value="1"/>
</dbReference>
<reference evidence="26 27" key="1">
    <citation type="journal article" date="2015" name="Genome Announc.">
        <title>Expanding the biotechnology potential of lactobacilli through comparative genomics of 213 strains and associated genera.</title>
        <authorList>
            <person name="Sun Z."/>
            <person name="Harris H.M."/>
            <person name="McCann A."/>
            <person name="Guo C."/>
            <person name="Argimon S."/>
            <person name="Zhang W."/>
            <person name="Yang X."/>
            <person name="Jeffery I.B."/>
            <person name="Cooney J.C."/>
            <person name="Kagawa T.F."/>
            <person name="Liu W."/>
            <person name="Song Y."/>
            <person name="Salvetti E."/>
            <person name="Wrobel A."/>
            <person name="Rasinkangas P."/>
            <person name="Parkhill J."/>
            <person name="Rea M.C."/>
            <person name="O'Sullivan O."/>
            <person name="Ritari J."/>
            <person name="Douillard F.P."/>
            <person name="Paul Ross R."/>
            <person name="Yang R."/>
            <person name="Briner A.E."/>
            <person name="Felis G.E."/>
            <person name="de Vos W.M."/>
            <person name="Barrangou R."/>
            <person name="Klaenhammer T.R."/>
            <person name="Caufield P.W."/>
            <person name="Cui Y."/>
            <person name="Zhang H."/>
            <person name="O'Toole P.W."/>
        </authorList>
    </citation>
    <scope>NUCLEOTIDE SEQUENCE [LARGE SCALE GENOMIC DNA]</scope>
    <source>
        <strain evidence="26 27">DSM 20003</strain>
    </source>
</reference>
<evidence type="ECO:0000256" key="12">
    <source>
        <dbReference type="ARBA" id="ARBA00022842"/>
    </source>
</evidence>
<evidence type="ECO:0000256" key="3">
    <source>
        <dbReference type="ARBA" id="ARBA00004496"/>
    </source>
</evidence>
<organism evidence="26 27">
    <name type="scientific">Loigolactobacillus bifermentans DSM 20003</name>
    <dbReference type="NCBI Taxonomy" id="1423726"/>
    <lineage>
        <taxon>Bacteria</taxon>
        <taxon>Bacillati</taxon>
        <taxon>Bacillota</taxon>
        <taxon>Bacilli</taxon>
        <taxon>Lactobacillales</taxon>
        <taxon>Lactobacillaceae</taxon>
        <taxon>Loigolactobacillus</taxon>
    </lineage>
</organism>
<dbReference type="SUPFAM" id="SSF52440">
    <property type="entry name" value="PreATP-grasp domain"/>
    <property type="match status" value="1"/>
</dbReference>
<dbReference type="NCBIfam" id="NF002528">
    <property type="entry name" value="PRK01966.1-4"/>
    <property type="match status" value="1"/>
</dbReference>
<feature type="binding site" evidence="23">
    <location>
        <position position="308"/>
    </location>
    <ligand>
        <name>Mg(2+)</name>
        <dbReference type="ChEBI" id="CHEBI:18420"/>
        <label>2</label>
    </ligand>
</feature>
<dbReference type="RefSeq" id="WP_057904034.1">
    <property type="nucleotide sequence ID" value="NZ_AZDA01000031.1"/>
</dbReference>
<keyword evidence="13 22" id="KW-0133">Cell shape</keyword>
<evidence type="ECO:0000256" key="17">
    <source>
        <dbReference type="ARBA" id="ARBA00047614"/>
    </source>
</evidence>
<dbReference type="EMBL" id="AZDA01000031">
    <property type="protein sequence ID" value="KRK39926.1"/>
    <property type="molecule type" value="Genomic_DNA"/>
</dbReference>
<evidence type="ECO:0000313" key="26">
    <source>
        <dbReference type="EMBL" id="KRK39926.1"/>
    </source>
</evidence>
<dbReference type="STRING" id="1423726.FC07_GL002148"/>
<dbReference type="InterPro" id="IPR005905">
    <property type="entry name" value="D_ala_D_ala"/>
</dbReference>
<dbReference type="Gene3D" id="3.30.470.20">
    <property type="entry name" value="ATP-grasp fold, B domain"/>
    <property type="match status" value="1"/>
</dbReference>
<dbReference type="GO" id="GO:0009252">
    <property type="term" value="P:peptidoglycan biosynthetic process"/>
    <property type="evidence" value="ECO:0007669"/>
    <property type="project" value="UniProtKB-UniRule"/>
</dbReference>
<evidence type="ECO:0000256" key="19">
    <source>
        <dbReference type="ARBA" id="ARBA00068427"/>
    </source>
</evidence>
<dbReference type="InterPro" id="IPR011127">
    <property type="entry name" value="Dala_Dala_lig_N"/>
</dbReference>
<dbReference type="Proteomes" id="UP000051461">
    <property type="component" value="Unassembled WGS sequence"/>
</dbReference>
<keyword evidence="11 24" id="KW-0067">ATP-binding</keyword>
<name>A0A0R1H013_9LACO</name>
<keyword evidence="8 22" id="KW-0436">Ligase</keyword>
<comment type="cofactor">
    <cofactor evidence="1">
        <name>Mn(2+)</name>
        <dbReference type="ChEBI" id="CHEBI:29035"/>
    </cofactor>
</comment>
<dbReference type="SUPFAM" id="SSF56059">
    <property type="entry name" value="Glutathione synthetase ATP-binding domain-like"/>
    <property type="match status" value="1"/>
</dbReference>
<keyword evidence="14 22" id="KW-0573">Peptidoglycan synthesis</keyword>
<dbReference type="PIRSF" id="PIRSF039102">
    <property type="entry name" value="Ddl/VanB"/>
    <property type="match status" value="1"/>
</dbReference>
<dbReference type="PROSITE" id="PS50975">
    <property type="entry name" value="ATP_GRASP"/>
    <property type="match status" value="1"/>
</dbReference>
<comment type="catalytic activity">
    <reaction evidence="17 22">
        <text>2 D-alanine + ATP = D-alanyl-D-alanine + ADP + phosphate + H(+)</text>
        <dbReference type="Rhea" id="RHEA:11224"/>
        <dbReference type="ChEBI" id="CHEBI:15378"/>
        <dbReference type="ChEBI" id="CHEBI:30616"/>
        <dbReference type="ChEBI" id="CHEBI:43474"/>
        <dbReference type="ChEBI" id="CHEBI:57416"/>
        <dbReference type="ChEBI" id="CHEBI:57822"/>
        <dbReference type="ChEBI" id="CHEBI:456216"/>
        <dbReference type="EC" id="6.3.2.4"/>
    </reaction>
</comment>
<dbReference type="GO" id="GO:0071555">
    <property type="term" value="P:cell wall organization"/>
    <property type="evidence" value="ECO:0007669"/>
    <property type="project" value="UniProtKB-KW"/>
</dbReference>
<dbReference type="GO" id="GO:0008716">
    <property type="term" value="F:D-alanine-D-alanine ligase activity"/>
    <property type="evidence" value="ECO:0007669"/>
    <property type="project" value="UniProtKB-UniRule"/>
</dbReference>
<dbReference type="GO" id="GO:0005829">
    <property type="term" value="C:cytosol"/>
    <property type="evidence" value="ECO:0007669"/>
    <property type="project" value="TreeGrafter"/>
</dbReference>
<dbReference type="UniPathway" id="UPA00219"/>